<dbReference type="AlphaFoldDB" id="A0A6J6E8V0"/>
<organism evidence="2">
    <name type="scientific">freshwater metagenome</name>
    <dbReference type="NCBI Taxonomy" id="449393"/>
    <lineage>
        <taxon>unclassified sequences</taxon>
        <taxon>metagenomes</taxon>
        <taxon>ecological metagenomes</taxon>
    </lineage>
</organism>
<dbReference type="PRINTS" id="PR00507">
    <property type="entry name" value="N12N6MTFRASE"/>
</dbReference>
<dbReference type="SUPFAM" id="SSF54277">
    <property type="entry name" value="CAD &amp; PB1 domains"/>
    <property type="match status" value="1"/>
</dbReference>
<reference evidence="2" key="1">
    <citation type="submission" date="2020-05" db="EMBL/GenBank/DDBJ databases">
        <authorList>
            <person name="Chiriac C."/>
            <person name="Salcher M."/>
            <person name="Ghai R."/>
            <person name="Kavagutti S V."/>
        </authorList>
    </citation>
    <scope>NUCLEOTIDE SEQUENCE</scope>
</reference>
<protein>
    <submittedName>
        <fullName evidence="2">Unannotated protein</fullName>
    </submittedName>
</protein>
<dbReference type="Gene3D" id="3.40.50.150">
    <property type="entry name" value="Vaccinia Virus protein VP39"/>
    <property type="match status" value="1"/>
</dbReference>
<proteinExistence type="predicted"/>
<accession>A0A6J6E8V0</accession>
<dbReference type="SUPFAM" id="SSF53335">
    <property type="entry name" value="S-adenosyl-L-methionine-dependent methyltransferases"/>
    <property type="match status" value="1"/>
</dbReference>
<dbReference type="EMBL" id="CAEZST010000003">
    <property type="protein sequence ID" value="CAB4541675.1"/>
    <property type="molecule type" value="Genomic_DNA"/>
</dbReference>
<name>A0A6J6E8V0_9ZZZZ</name>
<dbReference type="InterPro" id="IPR029063">
    <property type="entry name" value="SAM-dependent_MTases_sf"/>
</dbReference>
<gene>
    <name evidence="1" type="ORF">UFOPK1503_00295</name>
    <name evidence="2" type="ORF">UFOPK1693_00829</name>
</gene>
<sequence>MKKPLGNTRVTGKEQYYTPTQLASDMVEIAATVIPDFSKRNFLEPAGGNGSFIKALQEFGAKNISAVDLYPKHSLVSQGNFLEHESTQNDLVVISNPPFGRNNALAIPFFNHAANFSEYICFLVPRSWRKWSVQNRLDSRFHLLLDNDVFVSYEDENGKAVRDSNDLRTCFQIWQKIDQHRAQIRVPDNGLIAKTAPAEAEIALRVFGYGCGNVLESFPREKNTTLMFLKTKNSKIKQLLPTLDFQRFSKNTAYTEALALPEINYLLNEAVFGSGFHQEKVR</sequence>
<evidence type="ECO:0000313" key="1">
    <source>
        <dbReference type="EMBL" id="CAB4541675.1"/>
    </source>
</evidence>
<dbReference type="EMBL" id="CAEZTO010000011">
    <property type="protein sequence ID" value="CAB4572731.1"/>
    <property type="molecule type" value="Genomic_DNA"/>
</dbReference>
<evidence type="ECO:0000313" key="2">
    <source>
        <dbReference type="EMBL" id="CAB4572731.1"/>
    </source>
</evidence>